<evidence type="ECO:0000259" key="1">
    <source>
        <dbReference type="Pfam" id="PF18505"/>
    </source>
</evidence>
<sequence length="86" mass="10043">MERVDITINGYAMDFDTARQIAALLASRDNEYTTLVAWNDRERNIHSPQCLKCEIKGEPGWEVYGRNHDGRLRISFNDDLFVFIYS</sequence>
<protein>
    <recommendedName>
        <fullName evidence="1">DUF5619 domain-containing protein</fullName>
    </recommendedName>
</protein>
<name>A0A915U011_9BACT</name>
<evidence type="ECO:0000313" key="2">
    <source>
        <dbReference type="EMBL" id="BCO09023.1"/>
    </source>
</evidence>
<dbReference type="Pfam" id="PF18505">
    <property type="entry name" value="DUF5619"/>
    <property type="match status" value="1"/>
</dbReference>
<gene>
    <name evidence="2" type="ORF">GF1_13990</name>
</gene>
<dbReference type="AlphaFoldDB" id="A0A915U011"/>
<proteinExistence type="predicted"/>
<organism evidence="2 3">
    <name type="scientific">Desulfolithobacter dissulfuricans</name>
    <dbReference type="NCBI Taxonomy" id="2795293"/>
    <lineage>
        <taxon>Bacteria</taxon>
        <taxon>Pseudomonadati</taxon>
        <taxon>Thermodesulfobacteriota</taxon>
        <taxon>Desulfobulbia</taxon>
        <taxon>Desulfobulbales</taxon>
        <taxon>Desulfobulbaceae</taxon>
        <taxon>Desulfolithobacter</taxon>
    </lineage>
</organism>
<evidence type="ECO:0000313" key="3">
    <source>
        <dbReference type="Proteomes" id="UP001063350"/>
    </source>
</evidence>
<keyword evidence="3" id="KW-1185">Reference proteome</keyword>
<dbReference type="Proteomes" id="UP001063350">
    <property type="component" value="Chromosome"/>
</dbReference>
<dbReference type="RefSeq" id="WP_267928902.1">
    <property type="nucleotide sequence ID" value="NZ_AP024233.1"/>
</dbReference>
<dbReference type="InterPro" id="IPR041145">
    <property type="entry name" value="DUF5619"/>
</dbReference>
<dbReference type="Gene3D" id="3.30.1490.340">
    <property type="match status" value="1"/>
</dbReference>
<dbReference type="KEGG" id="ddu:GF1_13990"/>
<feature type="domain" description="DUF5619" evidence="1">
    <location>
        <begin position="1"/>
        <end position="85"/>
    </location>
</feature>
<accession>A0A915U011</accession>
<dbReference type="EMBL" id="AP024233">
    <property type="protein sequence ID" value="BCO09023.1"/>
    <property type="molecule type" value="Genomic_DNA"/>
</dbReference>
<reference evidence="2" key="1">
    <citation type="submission" date="2020-12" db="EMBL/GenBank/DDBJ databases">
        <title>Desulfobium dissulfuricans gen. nov., sp. nov., a novel mesophilic, sulfate-reducing bacterium isolated from a deep-sea hydrothermal vent.</title>
        <authorList>
            <person name="Hashimoto Y."/>
            <person name="Tame A."/>
            <person name="Sawayama S."/>
            <person name="Miyazaki J."/>
            <person name="Takai K."/>
            <person name="Nakagawa S."/>
        </authorList>
    </citation>
    <scope>NUCLEOTIDE SEQUENCE</scope>
    <source>
        <strain evidence="2">GF1</strain>
    </source>
</reference>